<feature type="active site" evidence="5">
    <location>
        <position position="201"/>
    </location>
</feature>
<evidence type="ECO:0000256" key="3">
    <source>
        <dbReference type="ARBA" id="ARBA00048462"/>
    </source>
</evidence>
<accession>A0A147K9H5</accession>
<dbReference type="PANTHER" id="PTHR42681:SF1">
    <property type="entry name" value="MALONYL-COA-ACYL CARRIER PROTEIN TRANSACYLASE, MITOCHONDRIAL"/>
    <property type="match status" value="1"/>
</dbReference>
<evidence type="ECO:0000313" key="8">
    <source>
        <dbReference type="Proteomes" id="UP000074108"/>
    </source>
</evidence>
<dbReference type="Proteomes" id="UP000074108">
    <property type="component" value="Unassembled WGS sequence"/>
</dbReference>
<dbReference type="NCBIfam" id="TIGR00128">
    <property type="entry name" value="fabD"/>
    <property type="match status" value="1"/>
</dbReference>
<dbReference type="FunFam" id="3.30.70.250:FF:000001">
    <property type="entry name" value="Malonyl CoA-acyl carrier protein transacylase"/>
    <property type="match status" value="1"/>
</dbReference>
<dbReference type="InterPro" id="IPR050858">
    <property type="entry name" value="Mal-CoA-ACP_Trans/PKS_FabD"/>
</dbReference>
<keyword evidence="2 4" id="KW-0012">Acyltransferase</keyword>
<gene>
    <name evidence="7" type="ORF">Q75_05985</name>
</gene>
<organism evidence="7 8">
    <name type="scientific">Bacillus coahuilensis p1.1.43</name>
    <dbReference type="NCBI Taxonomy" id="1150625"/>
    <lineage>
        <taxon>Bacteria</taxon>
        <taxon>Bacillati</taxon>
        <taxon>Bacillota</taxon>
        <taxon>Bacilli</taxon>
        <taxon>Bacillales</taxon>
        <taxon>Bacillaceae</taxon>
        <taxon>Bacillus</taxon>
    </lineage>
</organism>
<comment type="catalytic activity">
    <reaction evidence="3 4">
        <text>holo-[ACP] + malonyl-CoA = malonyl-[ACP] + CoA</text>
        <dbReference type="Rhea" id="RHEA:41792"/>
        <dbReference type="Rhea" id="RHEA-COMP:9623"/>
        <dbReference type="Rhea" id="RHEA-COMP:9685"/>
        <dbReference type="ChEBI" id="CHEBI:57287"/>
        <dbReference type="ChEBI" id="CHEBI:57384"/>
        <dbReference type="ChEBI" id="CHEBI:64479"/>
        <dbReference type="ChEBI" id="CHEBI:78449"/>
        <dbReference type="EC" id="2.3.1.39"/>
    </reaction>
</comment>
<dbReference type="OrthoDB" id="9805460at2"/>
<evidence type="ECO:0000256" key="2">
    <source>
        <dbReference type="ARBA" id="ARBA00023315"/>
    </source>
</evidence>
<evidence type="ECO:0000259" key="6">
    <source>
        <dbReference type="SMART" id="SM00827"/>
    </source>
</evidence>
<dbReference type="GO" id="GO:0005829">
    <property type="term" value="C:cytosol"/>
    <property type="evidence" value="ECO:0007669"/>
    <property type="project" value="TreeGrafter"/>
</dbReference>
<dbReference type="PATRIC" id="fig|1150625.3.peg.1254"/>
<evidence type="ECO:0000256" key="4">
    <source>
        <dbReference type="PIRNR" id="PIRNR000446"/>
    </source>
</evidence>
<dbReference type="InterPro" id="IPR004410">
    <property type="entry name" value="Malonyl_CoA-ACP_transAc_FabD"/>
</dbReference>
<comment type="caution">
    <text evidence="7">The sequence shown here is derived from an EMBL/GenBank/DDBJ whole genome shotgun (WGS) entry which is preliminary data.</text>
</comment>
<dbReference type="InterPro" id="IPR014043">
    <property type="entry name" value="Acyl_transferase_dom"/>
</dbReference>
<evidence type="ECO:0000256" key="1">
    <source>
        <dbReference type="ARBA" id="ARBA00022679"/>
    </source>
</evidence>
<evidence type="ECO:0000313" key="7">
    <source>
        <dbReference type="EMBL" id="KUP07079.1"/>
    </source>
</evidence>
<feature type="domain" description="Malonyl-CoA:ACP transacylase (MAT)" evidence="6">
    <location>
        <begin position="7"/>
        <end position="314"/>
    </location>
</feature>
<dbReference type="Pfam" id="PF00698">
    <property type="entry name" value="Acyl_transf_1"/>
    <property type="match status" value="1"/>
</dbReference>
<evidence type="ECO:0000256" key="5">
    <source>
        <dbReference type="PIRSR" id="PIRSR000446-1"/>
    </source>
</evidence>
<dbReference type="InterPro" id="IPR024925">
    <property type="entry name" value="Malonyl_CoA-ACP_transAc"/>
</dbReference>
<dbReference type="RefSeq" id="WP_059350740.1">
    <property type="nucleotide sequence ID" value="NZ_LDYG01000024.1"/>
</dbReference>
<dbReference type="EMBL" id="LDYG01000024">
    <property type="protein sequence ID" value="KUP07079.1"/>
    <property type="molecule type" value="Genomic_DNA"/>
</dbReference>
<sequence length="314" mass="34175">MSKLAFIFPGQGSQTVGMGMDYKESYEESMVVFGQCEDVLGHDFIRLMQEGPLEQLTLTENAQPALVTASIAMYEVLKKEGIQPDYVSGHSLGEYSALVATGSLSFIDAVKTVRKRGELMEQAVPKGIGAMSAVMGFDARLLEAIIQEAKQQGQSVDIANYNGPGQIVISGSKEGVEFASIKAKDAGAKRVIPLNVSGPFHSELMKPASIQFERFLKEISMTEMTVPLVANVTATPIEDSSAIQELLVKQLYSPVRFEESINRMIEDGVTTFVEVGPLKVLQGLIRKINRNVTVLGVQDVEALQSTIAVLKERE</sequence>
<dbReference type="Gene3D" id="3.40.366.10">
    <property type="entry name" value="Malonyl-Coenzyme A Acyl Carrier Protein, domain 2"/>
    <property type="match status" value="1"/>
</dbReference>
<dbReference type="GO" id="GO:0006633">
    <property type="term" value="P:fatty acid biosynthetic process"/>
    <property type="evidence" value="ECO:0007669"/>
    <property type="project" value="TreeGrafter"/>
</dbReference>
<dbReference type="SMART" id="SM00827">
    <property type="entry name" value="PKS_AT"/>
    <property type="match status" value="1"/>
</dbReference>
<dbReference type="InterPro" id="IPR016035">
    <property type="entry name" value="Acyl_Trfase/lysoPLipase"/>
</dbReference>
<dbReference type="STRING" id="1150625.Q75_05985"/>
<dbReference type="InterPro" id="IPR016036">
    <property type="entry name" value="Malonyl_transacylase_ACP-bd"/>
</dbReference>
<name>A0A147K9H5_9BACI</name>
<keyword evidence="8" id="KW-1185">Reference proteome</keyword>
<protein>
    <recommendedName>
        <fullName evidence="4">Malonyl CoA-acyl carrier protein transacylase</fullName>
        <ecNumber evidence="4">2.3.1.39</ecNumber>
    </recommendedName>
</protein>
<reference evidence="7 8" key="1">
    <citation type="journal article" date="2016" name="Front. Microbiol.">
        <title>Microevolution Analysis of Bacillus coahuilensis Unveils Differences in Phosphorus Acquisition Strategies and Their Regulation.</title>
        <authorList>
            <person name="Gomez-Lunar Z."/>
            <person name="Hernandez-Gonzalez I."/>
            <person name="Rodriguez-Torres M.D."/>
            <person name="Souza V."/>
            <person name="Olmedo-Alvarez G."/>
        </authorList>
    </citation>
    <scope>NUCLEOTIDE SEQUENCE [LARGE SCALE GENOMIC DNA]</scope>
    <source>
        <strain evidence="8">p1.1.43</strain>
    </source>
</reference>
<dbReference type="EC" id="2.3.1.39" evidence="4"/>
<dbReference type="InterPro" id="IPR001227">
    <property type="entry name" value="Ac_transferase_dom_sf"/>
</dbReference>
<keyword evidence="1 4" id="KW-0808">Transferase</keyword>
<dbReference type="PIRSF" id="PIRSF000446">
    <property type="entry name" value="Mct"/>
    <property type="match status" value="1"/>
</dbReference>
<dbReference type="Gene3D" id="3.30.70.250">
    <property type="entry name" value="Malonyl-CoA ACP transacylase, ACP-binding"/>
    <property type="match status" value="1"/>
</dbReference>
<proteinExistence type="inferred from homology"/>
<feature type="active site" evidence="5">
    <location>
        <position position="91"/>
    </location>
</feature>
<dbReference type="SUPFAM" id="SSF52151">
    <property type="entry name" value="FabD/lysophospholipase-like"/>
    <property type="match status" value="1"/>
</dbReference>
<dbReference type="GO" id="GO:0004314">
    <property type="term" value="F:[acyl-carrier-protein] S-malonyltransferase activity"/>
    <property type="evidence" value="ECO:0007669"/>
    <property type="project" value="UniProtKB-EC"/>
</dbReference>
<dbReference type="SUPFAM" id="SSF55048">
    <property type="entry name" value="Probable ACP-binding domain of malonyl-CoA ACP transacylase"/>
    <property type="match status" value="1"/>
</dbReference>
<dbReference type="AlphaFoldDB" id="A0A147K9H5"/>
<dbReference type="PANTHER" id="PTHR42681">
    <property type="entry name" value="MALONYL-COA-ACYL CARRIER PROTEIN TRANSACYLASE, MITOCHONDRIAL"/>
    <property type="match status" value="1"/>
</dbReference>
<comment type="similarity">
    <text evidence="4">Belongs to the fabD family.</text>
</comment>